<keyword evidence="3" id="KW-1185">Reference proteome</keyword>
<dbReference type="EMBL" id="JAWIZZ010000048">
    <property type="protein sequence ID" value="KAK5779030.1"/>
    <property type="molecule type" value="Genomic_DNA"/>
</dbReference>
<feature type="region of interest" description="Disordered" evidence="1">
    <location>
        <begin position="17"/>
        <end position="95"/>
    </location>
</feature>
<organism evidence="2 3">
    <name type="scientific">Arxiozyma heterogenica</name>
    <dbReference type="NCBI Taxonomy" id="278026"/>
    <lineage>
        <taxon>Eukaryota</taxon>
        <taxon>Fungi</taxon>
        <taxon>Dikarya</taxon>
        <taxon>Ascomycota</taxon>
        <taxon>Saccharomycotina</taxon>
        <taxon>Saccharomycetes</taxon>
        <taxon>Saccharomycetales</taxon>
        <taxon>Saccharomycetaceae</taxon>
        <taxon>Arxiozyma</taxon>
    </lineage>
</organism>
<sequence>MPLLDNLVDLRRQRLENLRSNNNNNNNDNNSNSNKEKKSSILPNIIDHTNDDLLTKDTKLENNSSGIQNPNKNYETDDEDQKKEEEPNGQPVSVTRDFEIRLDSQLKVLESRTNLALKRILRRQMFQKDLNEEDIGESDKIKESININT</sequence>
<dbReference type="Proteomes" id="UP001306508">
    <property type="component" value="Unassembled WGS sequence"/>
</dbReference>
<comment type="caution">
    <text evidence="2">The sequence shown here is derived from an EMBL/GenBank/DDBJ whole genome shotgun (WGS) entry which is preliminary data.</text>
</comment>
<name>A0AAN7WGA7_9SACH</name>
<feature type="compositionally biased region" description="Polar residues" evidence="1">
    <location>
        <begin position="61"/>
        <end position="73"/>
    </location>
</feature>
<reference evidence="3" key="1">
    <citation type="submission" date="2023-07" db="EMBL/GenBank/DDBJ databases">
        <title>A draft genome of Kazachstania heterogenica Y-27499.</title>
        <authorList>
            <person name="Donic C."/>
            <person name="Kralova J.S."/>
            <person name="Fidel L."/>
            <person name="Ben-Dor S."/>
            <person name="Jung S."/>
        </authorList>
    </citation>
    <scope>NUCLEOTIDE SEQUENCE [LARGE SCALE GENOMIC DNA]</scope>
    <source>
        <strain evidence="3">Y27499</strain>
    </source>
</reference>
<evidence type="ECO:0000256" key="1">
    <source>
        <dbReference type="SAM" id="MobiDB-lite"/>
    </source>
</evidence>
<accession>A0AAN7WGA7</accession>
<feature type="compositionally biased region" description="Low complexity" evidence="1">
    <location>
        <begin position="20"/>
        <end position="33"/>
    </location>
</feature>
<evidence type="ECO:0000313" key="3">
    <source>
        <dbReference type="Proteomes" id="UP001306508"/>
    </source>
</evidence>
<gene>
    <name evidence="2" type="ORF">RI543_003650</name>
</gene>
<proteinExistence type="predicted"/>
<protein>
    <submittedName>
        <fullName evidence="2">Uncharacterized protein</fullName>
    </submittedName>
</protein>
<feature type="compositionally biased region" description="Basic and acidic residues" evidence="1">
    <location>
        <begin position="48"/>
        <end position="60"/>
    </location>
</feature>
<evidence type="ECO:0000313" key="2">
    <source>
        <dbReference type="EMBL" id="KAK5779030.1"/>
    </source>
</evidence>
<dbReference type="AlphaFoldDB" id="A0AAN7WGA7"/>